<organism evidence="2 3">
    <name type="scientific">Gigaspora margarita</name>
    <dbReference type="NCBI Taxonomy" id="4874"/>
    <lineage>
        <taxon>Eukaryota</taxon>
        <taxon>Fungi</taxon>
        <taxon>Fungi incertae sedis</taxon>
        <taxon>Mucoromycota</taxon>
        <taxon>Glomeromycotina</taxon>
        <taxon>Glomeromycetes</taxon>
        <taxon>Diversisporales</taxon>
        <taxon>Gigasporaceae</taxon>
        <taxon>Gigaspora</taxon>
    </lineage>
</organism>
<dbReference type="InterPro" id="IPR012337">
    <property type="entry name" value="RNaseH-like_sf"/>
</dbReference>
<comment type="caution">
    <text evidence="2">The sequence shown here is derived from an EMBL/GenBank/DDBJ whole genome shotgun (WGS) entry which is preliminary data.</text>
</comment>
<dbReference type="Pfam" id="PF14372">
    <property type="entry name" value="hAT-like_RNase-H"/>
    <property type="match status" value="1"/>
</dbReference>
<dbReference type="SUPFAM" id="SSF53098">
    <property type="entry name" value="Ribonuclease H-like"/>
    <property type="match status" value="1"/>
</dbReference>
<evidence type="ECO:0000313" key="3">
    <source>
        <dbReference type="Proteomes" id="UP000789901"/>
    </source>
</evidence>
<evidence type="ECO:0000313" key="2">
    <source>
        <dbReference type="EMBL" id="CAG8855529.1"/>
    </source>
</evidence>
<feature type="non-terminal residue" evidence="2">
    <location>
        <position position="70"/>
    </location>
</feature>
<reference evidence="2 3" key="1">
    <citation type="submission" date="2021-06" db="EMBL/GenBank/DDBJ databases">
        <authorList>
            <person name="Kallberg Y."/>
            <person name="Tangrot J."/>
            <person name="Rosling A."/>
        </authorList>
    </citation>
    <scope>NUCLEOTIDE SEQUENCE [LARGE SCALE GENOMIC DNA]</scope>
    <source>
        <strain evidence="2 3">120-4 pot B 10/14</strain>
    </source>
</reference>
<sequence length="70" mass="8655">MQSDSNAFIHEFASMMREKFDKYWKDTSILYIIACILDPCYKLQWFKYYYEQKEKLSQEEVERIVIDLQL</sequence>
<name>A0ABN7XJU4_GIGMA</name>
<protein>
    <submittedName>
        <fullName evidence="2">10925_t:CDS:1</fullName>
    </submittedName>
</protein>
<dbReference type="InterPro" id="IPR025525">
    <property type="entry name" value="hAT-like_transposase_RNase-H"/>
</dbReference>
<accession>A0ABN7XJU4</accession>
<dbReference type="Proteomes" id="UP000789901">
    <property type="component" value="Unassembled WGS sequence"/>
</dbReference>
<proteinExistence type="predicted"/>
<feature type="domain" description="hAT-like transposase RNase-H fold" evidence="1">
    <location>
        <begin position="4"/>
        <end position="59"/>
    </location>
</feature>
<gene>
    <name evidence="2" type="ORF">GMARGA_LOCUS44350</name>
</gene>
<dbReference type="EMBL" id="CAJVQB010150311">
    <property type="protein sequence ID" value="CAG8855529.1"/>
    <property type="molecule type" value="Genomic_DNA"/>
</dbReference>
<evidence type="ECO:0000259" key="1">
    <source>
        <dbReference type="Pfam" id="PF14372"/>
    </source>
</evidence>
<keyword evidence="3" id="KW-1185">Reference proteome</keyword>